<dbReference type="GO" id="GO:0006310">
    <property type="term" value="P:DNA recombination"/>
    <property type="evidence" value="ECO:0007669"/>
    <property type="project" value="InterPro"/>
</dbReference>
<evidence type="ECO:0000256" key="3">
    <source>
        <dbReference type="ARBA" id="ARBA00021315"/>
    </source>
</evidence>
<dbReference type="SUPFAM" id="SSF52540">
    <property type="entry name" value="P-loop containing nucleoside triphosphate hydrolases"/>
    <property type="match status" value="2"/>
</dbReference>
<gene>
    <name evidence="11" type="ORF">J3U88_14920</name>
</gene>
<dbReference type="InterPro" id="IPR003395">
    <property type="entry name" value="RecF/RecN/SMC_N"/>
</dbReference>
<keyword evidence="4" id="KW-0547">Nucleotide-binding</keyword>
<dbReference type="Proteomes" id="UP000664417">
    <property type="component" value="Unassembled WGS sequence"/>
</dbReference>
<dbReference type="RefSeq" id="WP_207859673.1">
    <property type="nucleotide sequence ID" value="NZ_JAFREP010000014.1"/>
</dbReference>
<dbReference type="GO" id="GO:0009432">
    <property type="term" value="P:SOS response"/>
    <property type="evidence" value="ECO:0007669"/>
    <property type="project" value="TreeGrafter"/>
</dbReference>
<evidence type="ECO:0000256" key="2">
    <source>
        <dbReference type="ARBA" id="ARBA00009441"/>
    </source>
</evidence>
<dbReference type="PIRSF" id="PIRSF003128">
    <property type="entry name" value="RecN"/>
    <property type="match status" value="1"/>
</dbReference>
<evidence type="ECO:0000256" key="7">
    <source>
        <dbReference type="ARBA" id="ARBA00023204"/>
    </source>
</evidence>
<name>A0A8J7QG34_9BACT</name>
<sequence length="549" mass="61399">MLRYMKIENLAVIDTAELEVGDGFICLTGESGAGKSVIIDALLLLGGGRASSDLVRTGKDKAIVEAEFDISLPADETEYDLLDGEQLFLRREVTKDGKSRAFVNGSAVPKAVLQRYSALAFEIHGQHGQQGLMKERTHQTIFDAQTGLTEAGAAFDRQFSAFRKAWRHYWELRDGEAQRRRELDFIRQQIKEIKEINPNDEDRDLDFRLRQARNQESIRANRHDLHELLGRDLVPGLTRAKKLLDQLIEFDPQLEPYVEQIESLAYTLQDLHGDTLGDWMPDASLADLEQRENDLNRLFFKYGLNIGEVLDELARLEASAESLEADTAGLDGRWRDLERDYSALQKERGSIEKKRLAAAKTFSATIEGELHDLHLKGAGFVVEHLWDAWPERLSQDRDVDFAALKFRFLFSANPGEPAKALSKVASGGELSRVMLALIHSFERQQAVLLVFDEIDAGLGGETVHAVGEKLAGLGRDHQVMCVTHFAQVARFADQQIKLEKSVRDGRTFSSLVVCDHEQRVAELARLLGGDSSSSSLLDHARQLIGSGAP</sequence>
<dbReference type="GO" id="GO:0043590">
    <property type="term" value="C:bacterial nucleoid"/>
    <property type="evidence" value="ECO:0007669"/>
    <property type="project" value="TreeGrafter"/>
</dbReference>
<dbReference type="GO" id="GO:0005524">
    <property type="term" value="F:ATP binding"/>
    <property type="evidence" value="ECO:0007669"/>
    <property type="project" value="UniProtKB-KW"/>
</dbReference>
<dbReference type="InterPro" id="IPR003593">
    <property type="entry name" value="AAA+_ATPase"/>
</dbReference>
<reference evidence="11" key="1">
    <citation type="submission" date="2021-03" db="EMBL/GenBank/DDBJ databases">
        <authorList>
            <person name="Wang G."/>
        </authorList>
    </citation>
    <scope>NUCLEOTIDE SEQUENCE</scope>
    <source>
        <strain evidence="11">KCTC 12899</strain>
    </source>
</reference>
<dbReference type="GO" id="GO:0006281">
    <property type="term" value="P:DNA repair"/>
    <property type="evidence" value="ECO:0007669"/>
    <property type="project" value="UniProtKB-KW"/>
</dbReference>
<comment type="similarity">
    <text evidence="2 9">Belongs to the RecN family.</text>
</comment>
<keyword evidence="12" id="KW-1185">Reference proteome</keyword>
<keyword evidence="6" id="KW-0067">ATP-binding</keyword>
<dbReference type="CDD" id="cd03241">
    <property type="entry name" value="ABC_RecN"/>
    <property type="match status" value="2"/>
</dbReference>
<evidence type="ECO:0000256" key="5">
    <source>
        <dbReference type="ARBA" id="ARBA00022763"/>
    </source>
</evidence>
<dbReference type="InterPro" id="IPR004604">
    <property type="entry name" value="DNA_recomb/repair_RecN"/>
</dbReference>
<comment type="caution">
    <text evidence="11">The sequence shown here is derived from an EMBL/GenBank/DDBJ whole genome shotgun (WGS) entry which is preliminary data.</text>
</comment>
<dbReference type="EMBL" id="JAFREP010000014">
    <property type="protein sequence ID" value="MBO1319766.1"/>
    <property type="molecule type" value="Genomic_DNA"/>
</dbReference>
<protein>
    <recommendedName>
        <fullName evidence="3 9">DNA repair protein RecN</fullName>
    </recommendedName>
    <alternativeName>
        <fullName evidence="8 9">Recombination protein N</fullName>
    </alternativeName>
</protein>
<accession>A0A8J7QG34</accession>
<evidence type="ECO:0000256" key="8">
    <source>
        <dbReference type="ARBA" id="ARBA00033408"/>
    </source>
</evidence>
<evidence type="ECO:0000256" key="9">
    <source>
        <dbReference type="PIRNR" id="PIRNR003128"/>
    </source>
</evidence>
<proteinExistence type="inferred from homology"/>
<evidence type="ECO:0000256" key="4">
    <source>
        <dbReference type="ARBA" id="ARBA00022741"/>
    </source>
</evidence>
<evidence type="ECO:0000313" key="11">
    <source>
        <dbReference type="EMBL" id="MBO1319766.1"/>
    </source>
</evidence>
<keyword evidence="7 9" id="KW-0234">DNA repair</keyword>
<dbReference type="Gene3D" id="3.40.50.300">
    <property type="entry name" value="P-loop containing nucleotide triphosphate hydrolases"/>
    <property type="match status" value="2"/>
</dbReference>
<dbReference type="PANTHER" id="PTHR11059">
    <property type="entry name" value="DNA REPAIR PROTEIN RECN"/>
    <property type="match status" value="1"/>
</dbReference>
<evidence type="ECO:0000256" key="6">
    <source>
        <dbReference type="ARBA" id="ARBA00022840"/>
    </source>
</evidence>
<keyword evidence="5 9" id="KW-0227">DNA damage</keyword>
<dbReference type="AlphaFoldDB" id="A0A8J7QG34"/>
<dbReference type="Pfam" id="PF02463">
    <property type="entry name" value="SMC_N"/>
    <property type="match status" value="1"/>
</dbReference>
<dbReference type="PANTHER" id="PTHR11059:SF0">
    <property type="entry name" value="DNA REPAIR PROTEIN RECN"/>
    <property type="match status" value="1"/>
</dbReference>
<evidence type="ECO:0000259" key="10">
    <source>
        <dbReference type="SMART" id="SM00382"/>
    </source>
</evidence>
<evidence type="ECO:0000313" key="12">
    <source>
        <dbReference type="Proteomes" id="UP000664417"/>
    </source>
</evidence>
<evidence type="ECO:0000256" key="1">
    <source>
        <dbReference type="ARBA" id="ARBA00003618"/>
    </source>
</evidence>
<organism evidence="11 12">
    <name type="scientific">Acanthopleuribacter pedis</name>
    <dbReference type="NCBI Taxonomy" id="442870"/>
    <lineage>
        <taxon>Bacteria</taxon>
        <taxon>Pseudomonadati</taxon>
        <taxon>Acidobacteriota</taxon>
        <taxon>Holophagae</taxon>
        <taxon>Acanthopleuribacterales</taxon>
        <taxon>Acanthopleuribacteraceae</taxon>
        <taxon>Acanthopleuribacter</taxon>
    </lineage>
</organism>
<comment type="function">
    <text evidence="1 9">May be involved in recombinational repair of damaged DNA.</text>
</comment>
<dbReference type="InterPro" id="IPR027417">
    <property type="entry name" value="P-loop_NTPase"/>
</dbReference>
<feature type="domain" description="AAA+ ATPase" evidence="10">
    <location>
        <begin position="21"/>
        <end position="502"/>
    </location>
</feature>
<dbReference type="SMART" id="SM00382">
    <property type="entry name" value="AAA"/>
    <property type="match status" value="1"/>
</dbReference>